<feature type="region of interest" description="Disordered" evidence="1">
    <location>
        <begin position="41"/>
        <end position="61"/>
    </location>
</feature>
<sequence length="61" mass="6189">MDRSPTARHRERGISSLQVVTVLFTLLLVGTIVTFVVLAAGSGDGGATTPVTTLTAPPAAP</sequence>
<keyword evidence="2" id="KW-0812">Transmembrane</keyword>
<gene>
    <name evidence="3" type="ORF">UFOPK3564_01648</name>
</gene>
<feature type="transmembrane region" description="Helical" evidence="2">
    <location>
        <begin position="20"/>
        <end position="40"/>
    </location>
</feature>
<accession>A0A6J7HCS9</accession>
<name>A0A6J7HCS9_9ZZZZ</name>
<evidence type="ECO:0000313" key="3">
    <source>
        <dbReference type="EMBL" id="CAB4917442.1"/>
    </source>
</evidence>
<proteinExistence type="predicted"/>
<dbReference type="EMBL" id="CAFBMK010000089">
    <property type="protein sequence ID" value="CAB4917442.1"/>
    <property type="molecule type" value="Genomic_DNA"/>
</dbReference>
<feature type="compositionally biased region" description="Low complexity" evidence="1">
    <location>
        <begin position="47"/>
        <end position="61"/>
    </location>
</feature>
<protein>
    <submittedName>
        <fullName evidence="3">Unannotated protein</fullName>
    </submittedName>
</protein>
<reference evidence="3" key="1">
    <citation type="submission" date="2020-05" db="EMBL/GenBank/DDBJ databases">
        <authorList>
            <person name="Chiriac C."/>
            <person name="Salcher M."/>
            <person name="Ghai R."/>
            <person name="Kavagutti S V."/>
        </authorList>
    </citation>
    <scope>NUCLEOTIDE SEQUENCE</scope>
</reference>
<evidence type="ECO:0000256" key="2">
    <source>
        <dbReference type="SAM" id="Phobius"/>
    </source>
</evidence>
<keyword evidence="2" id="KW-1133">Transmembrane helix</keyword>
<evidence type="ECO:0000256" key="1">
    <source>
        <dbReference type="SAM" id="MobiDB-lite"/>
    </source>
</evidence>
<organism evidence="3">
    <name type="scientific">freshwater metagenome</name>
    <dbReference type="NCBI Taxonomy" id="449393"/>
    <lineage>
        <taxon>unclassified sequences</taxon>
        <taxon>metagenomes</taxon>
        <taxon>ecological metagenomes</taxon>
    </lineage>
</organism>
<keyword evidence="2" id="KW-0472">Membrane</keyword>
<dbReference type="AlphaFoldDB" id="A0A6J7HCS9"/>